<dbReference type="Proteomes" id="UP001652621">
    <property type="component" value="Unplaced"/>
</dbReference>
<comment type="subcellular location">
    <subcellularLocation>
        <location evidence="1">Membrane</location>
        <topology evidence="1">Multi-pass membrane protein</topology>
    </subcellularLocation>
</comment>
<feature type="transmembrane region" description="Helical" evidence="7">
    <location>
        <begin position="194"/>
        <end position="216"/>
    </location>
</feature>
<dbReference type="Gene3D" id="1.20.1530.20">
    <property type="match status" value="1"/>
</dbReference>
<keyword evidence="6 7" id="KW-0472">Membrane</keyword>
<keyword evidence="4" id="KW-0769">Symport</keyword>
<evidence type="ECO:0000256" key="3">
    <source>
        <dbReference type="ARBA" id="ARBA00022692"/>
    </source>
</evidence>
<keyword evidence="3 7" id="KW-0812">Transmembrane</keyword>
<dbReference type="InterPro" id="IPR002657">
    <property type="entry name" value="BilAc:Na_symport/Acr3"/>
</dbReference>
<evidence type="ECO:0000256" key="6">
    <source>
        <dbReference type="ARBA" id="ARBA00023136"/>
    </source>
</evidence>
<name>A0ABM3UVA3_MUSDO</name>
<dbReference type="RefSeq" id="XP_058977462.1">
    <property type="nucleotide sequence ID" value="XM_059121479.1"/>
</dbReference>
<keyword evidence="8" id="KW-0732">Signal</keyword>
<protein>
    <submittedName>
        <fullName evidence="10">P3 protein</fullName>
    </submittedName>
</protein>
<feature type="chain" id="PRO_5046217552" evidence="8">
    <location>
        <begin position="16"/>
        <end position="457"/>
    </location>
</feature>
<evidence type="ECO:0000256" key="7">
    <source>
        <dbReference type="SAM" id="Phobius"/>
    </source>
</evidence>
<gene>
    <name evidence="10" type="primary">LOC101894383</name>
</gene>
<proteinExistence type="inferred from homology"/>
<reference evidence="10" key="1">
    <citation type="submission" date="2025-08" db="UniProtKB">
        <authorList>
            <consortium name="RefSeq"/>
        </authorList>
    </citation>
    <scope>IDENTIFICATION</scope>
    <source>
        <strain evidence="10">Aabys</strain>
        <tissue evidence="10">Whole body</tissue>
    </source>
</reference>
<sequence length="457" mass="51332">MIFVHILLLSLFTACIPPSFWVGAMETPTHRTLRELNREQSMPQWHVKFNPSNITAHMKTVVNIAVEIRDIEVTDLKDISFQFFADNERLAVVKKEISGSEIDVNSRSWSGYITVDLKLLGFTKIYVKMLNHKRNTAELSNESLPLTIVRKARLIDHIFTGSVALLVSLLYINFGAAMDLKVLRKLLIKPVGPLIGFVTQFILMPLSSYVIAVFLFPNSIEMQLGLFFTGVSPSGGASNMWTVILGGNINLSLLMTSISNVAAFAMIPLWIFSLGRIIFSRGNMTIPYNKIATFAVALVIPLALGVAIQKYSPKWSKVLIRLLEPISKCLILFIIIFAMVTNFYLFELFSWRIVLAGALLPWLGYCLAWYFARSLKQENADALTIAIETGIQNTGIAIFLLRSLPQPQADLTTVVPVSVAIMTPFPLLGLYFYRKYKGKKPIKYSTLNESDEHIRTL</sequence>
<evidence type="ECO:0000313" key="10">
    <source>
        <dbReference type="RefSeq" id="XP_058977462.1"/>
    </source>
</evidence>
<keyword evidence="9" id="KW-1185">Reference proteome</keyword>
<evidence type="ECO:0000256" key="5">
    <source>
        <dbReference type="ARBA" id="ARBA00022989"/>
    </source>
</evidence>
<dbReference type="InterPro" id="IPR038770">
    <property type="entry name" value="Na+/solute_symporter_sf"/>
</dbReference>
<dbReference type="GeneID" id="101894383"/>
<comment type="similarity">
    <text evidence="2">Belongs to the bile acid:sodium symporter (BASS) (TC 2.A.28) family.</text>
</comment>
<evidence type="ECO:0000256" key="4">
    <source>
        <dbReference type="ARBA" id="ARBA00022847"/>
    </source>
</evidence>
<accession>A0ABM3UVA3</accession>
<dbReference type="InterPro" id="IPR004710">
    <property type="entry name" value="Bilac:Na_transpt"/>
</dbReference>
<feature type="transmembrane region" description="Helical" evidence="7">
    <location>
        <begin position="329"/>
        <end position="346"/>
    </location>
</feature>
<keyword evidence="4" id="KW-0813">Transport</keyword>
<feature type="signal peptide" evidence="8">
    <location>
        <begin position="1"/>
        <end position="15"/>
    </location>
</feature>
<evidence type="ECO:0000313" key="9">
    <source>
        <dbReference type="Proteomes" id="UP001652621"/>
    </source>
</evidence>
<evidence type="ECO:0000256" key="2">
    <source>
        <dbReference type="ARBA" id="ARBA00006528"/>
    </source>
</evidence>
<organism evidence="9 10">
    <name type="scientific">Musca domestica</name>
    <name type="common">House fly</name>
    <dbReference type="NCBI Taxonomy" id="7370"/>
    <lineage>
        <taxon>Eukaryota</taxon>
        <taxon>Metazoa</taxon>
        <taxon>Ecdysozoa</taxon>
        <taxon>Arthropoda</taxon>
        <taxon>Hexapoda</taxon>
        <taxon>Insecta</taxon>
        <taxon>Pterygota</taxon>
        <taxon>Neoptera</taxon>
        <taxon>Endopterygota</taxon>
        <taxon>Diptera</taxon>
        <taxon>Brachycera</taxon>
        <taxon>Muscomorpha</taxon>
        <taxon>Muscoidea</taxon>
        <taxon>Muscidae</taxon>
        <taxon>Musca</taxon>
    </lineage>
</organism>
<feature type="transmembrane region" description="Helical" evidence="7">
    <location>
        <begin position="352"/>
        <end position="371"/>
    </location>
</feature>
<evidence type="ECO:0000256" key="1">
    <source>
        <dbReference type="ARBA" id="ARBA00004141"/>
    </source>
</evidence>
<feature type="transmembrane region" description="Helical" evidence="7">
    <location>
        <begin position="261"/>
        <end position="279"/>
    </location>
</feature>
<evidence type="ECO:0000256" key="8">
    <source>
        <dbReference type="SAM" id="SignalP"/>
    </source>
</evidence>
<dbReference type="PANTHER" id="PTHR10361">
    <property type="entry name" value="SODIUM-BILE ACID COTRANSPORTER"/>
    <property type="match status" value="1"/>
</dbReference>
<dbReference type="Pfam" id="PF01758">
    <property type="entry name" value="SBF"/>
    <property type="match status" value="1"/>
</dbReference>
<dbReference type="PANTHER" id="PTHR10361:SF28">
    <property type="entry name" value="P3 PROTEIN-RELATED"/>
    <property type="match status" value="1"/>
</dbReference>
<feature type="transmembrane region" description="Helical" evidence="7">
    <location>
        <begin position="413"/>
        <end position="433"/>
    </location>
</feature>
<feature type="transmembrane region" description="Helical" evidence="7">
    <location>
        <begin position="154"/>
        <end position="174"/>
    </location>
</feature>
<feature type="transmembrane region" description="Helical" evidence="7">
    <location>
        <begin position="291"/>
        <end position="308"/>
    </location>
</feature>
<keyword evidence="5 7" id="KW-1133">Transmembrane helix</keyword>